<organism evidence="2 3">
    <name type="scientific">Paxillus involutus ATCC 200175</name>
    <dbReference type="NCBI Taxonomy" id="664439"/>
    <lineage>
        <taxon>Eukaryota</taxon>
        <taxon>Fungi</taxon>
        <taxon>Dikarya</taxon>
        <taxon>Basidiomycota</taxon>
        <taxon>Agaricomycotina</taxon>
        <taxon>Agaricomycetes</taxon>
        <taxon>Agaricomycetidae</taxon>
        <taxon>Boletales</taxon>
        <taxon>Paxilineae</taxon>
        <taxon>Paxillaceae</taxon>
        <taxon>Paxillus</taxon>
    </lineage>
</organism>
<evidence type="ECO:0000313" key="3">
    <source>
        <dbReference type="Proteomes" id="UP000053647"/>
    </source>
</evidence>
<dbReference type="HOGENOM" id="CLU_138917_1_0_1"/>
<dbReference type="OrthoDB" id="2655622at2759"/>
<accession>A0A0C9TTT5</accession>
<evidence type="ECO:0000256" key="1">
    <source>
        <dbReference type="SAM" id="SignalP"/>
    </source>
</evidence>
<protein>
    <submittedName>
        <fullName evidence="2">Uncharacterized protein</fullName>
    </submittedName>
</protein>
<proteinExistence type="predicted"/>
<sequence length="93" mass="10447">MMVSLWMKICTVPTGWILLFVSIHSNEERGNLFIQQEDSTGKSVVVDVEIIFDLLLGNDMGNVVRGATLVLLTCSWVVVYKALFKALQSSLKW</sequence>
<keyword evidence="3" id="KW-1185">Reference proteome</keyword>
<feature type="signal peptide" evidence="1">
    <location>
        <begin position="1"/>
        <end position="25"/>
    </location>
</feature>
<reference evidence="3" key="2">
    <citation type="submission" date="2015-01" db="EMBL/GenBank/DDBJ databases">
        <title>Evolutionary Origins and Diversification of the Mycorrhizal Mutualists.</title>
        <authorList>
            <consortium name="DOE Joint Genome Institute"/>
            <consortium name="Mycorrhizal Genomics Consortium"/>
            <person name="Kohler A."/>
            <person name="Kuo A."/>
            <person name="Nagy L.G."/>
            <person name="Floudas D."/>
            <person name="Copeland A."/>
            <person name="Barry K.W."/>
            <person name="Cichocki N."/>
            <person name="Veneault-Fourrey C."/>
            <person name="LaButti K."/>
            <person name="Lindquist E.A."/>
            <person name="Lipzen A."/>
            <person name="Lundell T."/>
            <person name="Morin E."/>
            <person name="Murat C."/>
            <person name="Riley R."/>
            <person name="Ohm R."/>
            <person name="Sun H."/>
            <person name="Tunlid A."/>
            <person name="Henrissat B."/>
            <person name="Grigoriev I.V."/>
            <person name="Hibbett D.S."/>
            <person name="Martin F."/>
        </authorList>
    </citation>
    <scope>NUCLEOTIDE SEQUENCE [LARGE SCALE GENOMIC DNA]</scope>
    <source>
        <strain evidence="3">ATCC 200175</strain>
    </source>
</reference>
<dbReference type="AlphaFoldDB" id="A0A0C9TTT5"/>
<dbReference type="EMBL" id="KN819401">
    <property type="protein sequence ID" value="KIJ10611.1"/>
    <property type="molecule type" value="Genomic_DNA"/>
</dbReference>
<evidence type="ECO:0000313" key="2">
    <source>
        <dbReference type="EMBL" id="KIJ10611.1"/>
    </source>
</evidence>
<gene>
    <name evidence="2" type="ORF">PAXINDRAFT_16384</name>
</gene>
<reference evidence="2 3" key="1">
    <citation type="submission" date="2014-06" db="EMBL/GenBank/DDBJ databases">
        <authorList>
            <consortium name="DOE Joint Genome Institute"/>
            <person name="Kuo A."/>
            <person name="Kohler A."/>
            <person name="Nagy L.G."/>
            <person name="Floudas D."/>
            <person name="Copeland A."/>
            <person name="Barry K.W."/>
            <person name="Cichocki N."/>
            <person name="Veneault-Fourrey C."/>
            <person name="LaButti K."/>
            <person name="Lindquist E.A."/>
            <person name="Lipzen A."/>
            <person name="Lundell T."/>
            <person name="Morin E."/>
            <person name="Murat C."/>
            <person name="Sun H."/>
            <person name="Tunlid A."/>
            <person name="Henrissat B."/>
            <person name="Grigoriev I.V."/>
            <person name="Hibbett D.S."/>
            <person name="Martin F."/>
            <person name="Nordberg H.P."/>
            <person name="Cantor M.N."/>
            <person name="Hua S.X."/>
        </authorList>
    </citation>
    <scope>NUCLEOTIDE SEQUENCE [LARGE SCALE GENOMIC DNA]</scope>
    <source>
        <strain evidence="2 3">ATCC 200175</strain>
    </source>
</reference>
<feature type="chain" id="PRO_5002220642" evidence="1">
    <location>
        <begin position="26"/>
        <end position="93"/>
    </location>
</feature>
<keyword evidence="1" id="KW-0732">Signal</keyword>
<dbReference type="Proteomes" id="UP000053647">
    <property type="component" value="Unassembled WGS sequence"/>
</dbReference>
<name>A0A0C9TTT5_PAXIN</name>